<dbReference type="EMBL" id="JARXVQ010000001">
    <property type="protein sequence ID" value="MDH6182408.1"/>
    <property type="molecule type" value="Genomic_DNA"/>
</dbReference>
<dbReference type="RefSeq" id="WP_322134687.1">
    <property type="nucleotide sequence ID" value="NZ_CP085036.1"/>
</dbReference>
<name>A0ABT6KSD2_9MICO</name>
<gene>
    <name evidence="2" type="ORF">M2152_002590</name>
</gene>
<sequence length="69" mass="7459">MTIHNEQPDDEHPESLLRQGHEDQGEPLEMGVPGEEGKTADPATPDGQLDSQDMPTTDGEMTDGGMRQA</sequence>
<proteinExistence type="predicted"/>
<feature type="region of interest" description="Disordered" evidence="1">
    <location>
        <begin position="1"/>
        <end position="69"/>
    </location>
</feature>
<evidence type="ECO:0000313" key="2">
    <source>
        <dbReference type="EMBL" id="MDH6182408.1"/>
    </source>
</evidence>
<organism evidence="2 3">
    <name type="scientific">Antiquaquibacter oligotrophicus</name>
    <dbReference type="NCBI Taxonomy" id="2880260"/>
    <lineage>
        <taxon>Bacteria</taxon>
        <taxon>Bacillati</taxon>
        <taxon>Actinomycetota</taxon>
        <taxon>Actinomycetes</taxon>
        <taxon>Micrococcales</taxon>
        <taxon>Microbacteriaceae</taxon>
        <taxon>Antiquaquibacter</taxon>
    </lineage>
</organism>
<protein>
    <submittedName>
        <fullName evidence="2">Uncharacterized protein</fullName>
    </submittedName>
</protein>
<evidence type="ECO:0000313" key="3">
    <source>
        <dbReference type="Proteomes" id="UP001160142"/>
    </source>
</evidence>
<comment type="caution">
    <text evidence="2">The sequence shown here is derived from an EMBL/GenBank/DDBJ whole genome shotgun (WGS) entry which is preliminary data.</text>
</comment>
<accession>A0ABT6KSD2</accession>
<reference evidence="2 3" key="1">
    <citation type="submission" date="2023-04" db="EMBL/GenBank/DDBJ databases">
        <title>Genome Encyclopedia of Bacteria and Archaea VI: Functional Genomics of Type Strains.</title>
        <authorList>
            <person name="Whitman W."/>
        </authorList>
    </citation>
    <scope>NUCLEOTIDE SEQUENCE [LARGE SCALE GENOMIC DNA]</scope>
    <source>
        <strain evidence="2 3">SG_E_30_P1</strain>
    </source>
</reference>
<evidence type="ECO:0000256" key="1">
    <source>
        <dbReference type="SAM" id="MobiDB-lite"/>
    </source>
</evidence>
<dbReference type="Proteomes" id="UP001160142">
    <property type="component" value="Unassembled WGS sequence"/>
</dbReference>
<keyword evidence="3" id="KW-1185">Reference proteome</keyword>
<feature type="compositionally biased region" description="Basic and acidic residues" evidence="1">
    <location>
        <begin position="13"/>
        <end position="24"/>
    </location>
</feature>